<dbReference type="PANTHER" id="PTHR25465">
    <property type="entry name" value="B-BOX DOMAIN CONTAINING"/>
    <property type="match status" value="1"/>
</dbReference>
<dbReference type="Pfam" id="PF25600">
    <property type="entry name" value="TRIM_CC"/>
    <property type="match status" value="1"/>
</dbReference>
<dbReference type="Gene3D" id="3.30.160.60">
    <property type="entry name" value="Classic Zinc Finger"/>
    <property type="match status" value="1"/>
</dbReference>
<dbReference type="InterPro" id="IPR013320">
    <property type="entry name" value="ConA-like_dom_sf"/>
</dbReference>
<dbReference type="Gene3D" id="3.30.40.10">
    <property type="entry name" value="Zinc/RING finger domain, C3HC4 (zinc finger)"/>
    <property type="match status" value="1"/>
</dbReference>
<feature type="domain" description="B box-type" evidence="7">
    <location>
        <begin position="131"/>
        <end position="172"/>
    </location>
</feature>
<dbReference type="InterPro" id="IPR001870">
    <property type="entry name" value="B30.2/SPRY"/>
</dbReference>
<protein>
    <submittedName>
        <fullName evidence="9">Uncharacterized protein</fullName>
    </submittedName>
</protein>
<dbReference type="PROSITE" id="PS00518">
    <property type="entry name" value="ZF_RING_1"/>
    <property type="match status" value="1"/>
</dbReference>
<organism evidence="9 10">
    <name type="scientific">Leptobrachium leishanense</name>
    <name type="common">Leishan spiny toad</name>
    <dbReference type="NCBI Taxonomy" id="445787"/>
    <lineage>
        <taxon>Eukaryota</taxon>
        <taxon>Metazoa</taxon>
        <taxon>Chordata</taxon>
        <taxon>Craniata</taxon>
        <taxon>Vertebrata</taxon>
        <taxon>Euteleostomi</taxon>
        <taxon>Amphibia</taxon>
        <taxon>Batrachia</taxon>
        <taxon>Anura</taxon>
        <taxon>Pelobatoidea</taxon>
        <taxon>Megophryidae</taxon>
        <taxon>Leptobrachium</taxon>
    </lineage>
</organism>
<accession>A0A8C5MNX6</accession>
<dbReference type="InterPro" id="IPR043136">
    <property type="entry name" value="B30.2/SPRY_sf"/>
</dbReference>
<dbReference type="InterPro" id="IPR017907">
    <property type="entry name" value="Znf_RING_CS"/>
</dbReference>
<dbReference type="SMART" id="SM00184">
    <property type="entry name" value="RING"/>
    <property type="match status" value="1"/>
</dbReference>
<keyword evidence="3" id="KW-0862">Zinc</keyword>
<dbReference type="InterPro" id="IPR000315">
    <property type="entry name" value="Znf_B-box"/>
</dbReference>
<dbReference type="Proteomes" id="UP000694569">
    <property type="component" value="Unplaced"/>
</dbReference>
<dbReference type="InterPro" id="IPR013083">
    <property type="entry name" value="Znf_RING/FYVE/PHD"/>
</dbReference>
<dbReference type="SMART" id="SM00502">
    <property type="entry name" value="BBC"/>
    <property type="match status" value="1"/>
</dbReference>
<evidence type="ECO:0000259" key="7">
    <source>
        <dbReference type="PROSITE" id="PS50119"/>
    </source>
</evidence>
<keyword evidence="2 4" id="KW-0863">Zinc-finger</keyword>
<feature type="domain" description="RING-type" evidence="6">
    <location>
        <begin position="12"/>
        <end position="54"/>
    </location>
</feature>
<evidence type="ECO:0000259" key="8">
    <source>
        <dbReference type="PROSITE" id="PS50188"/>
    </source>
</evidence>
<dbReference type="InterPro" id="IPR001841">
    <property type="entry name" value="Znf_RING"/>
</dbReference>
<dbReference type="Pfam" id="PF00643">
    <property type="entry name" value="zf-B_box"/>
    <property type="match status" value="1"/>
</dbReference>
<dbReference type="Gene3D" id="2.60.120.920">
    <property type="match status" value="1"/>
</dbReference>
<dbReference type="InterPro" id="IPR058030">
    <property type="entry name" value="TRIM8/14/16/25/29/45/65_CC"/>
</dbReference>
<keyword evidence="10" id="KW-1185">Reference proteome</keyword>
<name>A0A8C5MNX6_9ANUR</name>
<dbReference type="Pfam" id="PF15227">
    <property type="entry name" value="zf-C3HC4_4"/>
    <property type="match status" value="1"/>
</dbReference>
<reference evidence="9" key="2">
    <citation type="submission" date="2025-09" db="UniProtKB">
        <authorList>
            <consortium name="Ensembl"/>
        </authorList>
    </citation>
    <scope>IDENTIFICATION</scope>
</reference>
<keyword evidence="5" id="KW-0175">Coiled coil</keyword>
<feature type="coiled-coil region" evidence="5">
    <location>
        <begin position="169"/>
        <end position="279"/>
    </location>
</feature>
<evidence type="ECO:0000256" key="4">
    <source>
        <dbReference type="PROSITE-ProRule" id="PRU00024"/>
    </source>
</evidence>
<proteinExistence type="predicted"/>
<dbReference type="SUPFAM" id="SSF57845">
    <property type="entry name" value="B-box zinc-binding domain"/>
    <property type="match status" value="1"/>
</dbReference>
<dbReference type="InterPro" id="IPR051051">
    <property type="entry name" value="E3_ubiq-ligase_TRIM/RNF"/>
</dbReference>
<feature type="domain" description="B30.2/SPRY" evidence="8">
    <location>
        <begin position="344"/>
        <end position="555"/>
    </location>
</feature>
<evidence type="ECO:0000256" key="3">
    <source>
        <dbReference type="ARBA" id="ARBA00022833"/>
    </source>
</evidence>
<evidence type="ECO:0000256" key="5">
    <source>
        <dbReference type="SAM" id="Coils"/>
    </source>
</evidence>
<reference evidence="9" key="1">
    <citation type="submission" date="2025-08" db="UniProtKB">
        <authorList>
            <consortium name="Ensembl"/>
        </authorList>
    </citation>
    <scope>IDENTIFICATION</scope>
</reference>
<dbReference type="CDD" id="cd16597">
    <property type="entry name" value="RING-HC_TRIM25_C-IV"/>
    <property type="match status" value="1"/>
</dbReference>
<sequence>MAAAGVEDELTCPICTNIYEDPVTLACGHSYCRLCITRTWDNQEERESSCPECRRRFRVRPELHADTRLCKLVKNIRLPLVWQNEVGKTCAHCQSPIAAVRMCCDVFLCSTHLVAHRNSIRHILNDSTTILSTLKCALHNDNLKYFCYHDAVCICESCGLIGDHRGHHMGTLEEASEKKKEKLRNILEKLTSQREEAEKRVQSLEELRRQVQEKAAREAEEVTALIRDIREQLEALEKRVLREISSQEQQASYRVSNLIRQLEIKKEELSRKMGDIVELCDTTDPLPLLQERESDRADYCDTEDEDNEDLEKDDVHNVGDLDMTHVRLILGRGMTDVVMSSVKQWQGLLEATDTLSIVDTVSDILLGVNATEDTVNVSGEVKTVSWSETNRISPEAFLCYQVLSTRRFSSGQHCWEVETSETGDWTVGMAYNSSGENRFLSHFRSNTFWCLSRVNNDYLVSYERTTIQNLYMFYHRCFNCRNPITQLSNQAIMLGRAHCDKLRIVLEYDNGRLSFYEQGDMNKLVWRFNATFTEPLHVLLHVGRNASVTVKNQEY</sequence>
<dbReference type="SUPFAM" id="SSF49899">
    <property type="entry name" value="Concanavalin A-like lectins/glucanases"/>
    <property type="match status" value="1"/>
</dbReference>
<evidence type="ECO:0000256" key="1">
    <source>
        <dbReference type="ARBA" id="ARBA00022723"/>
    </source>
</evidence>
<evidence type="ECO:0000313" key="9">
    <source>
        <dbReference type="Ensembl" id="ENSLLEP00000017459.1"/>
    </source>
</evidence>
<evidence type="ECO:0000256" key="2">
    <source>
        <dbReference type="ARBA" id="ARBA00022771"/>
    </source>
</evidence>
<evidence type="ECO:0000313" key="10">
    <source>
        <dbReference type="Proteomes" id="UP000694569"/>
    </source>
</evidence>
<dbReference type="PROSITE" id="PS50119">
    <property type="entry name" value="ZF_BBOX"/>
    <property type="match status" value="1"/>
</dbReference>
<evidence type="ECO:0000259" key="6">
    <source>
        <dbReference type="PROSITE" id="PS50089"/>
    </source>
</evidence>
<dbReference type="PROSITE" id="PS50188">
    <property type="entry name" value="B302_SPRY"/>
    <property type="match status" value="1"/>
</dbReference>
<dbReference type="PANTHER" id="PTHR25465:SF41">
    <property type="entry name" value="E3 UBIQUITIN-PROTEIN LIGASE RNF135"/>
    <property type="match status" value="1"/>
</dbReference>
<dbReference type="GeneTree" id="ENSGT01030000234583"/>
<dbReference type="GO" id="GO:0008270">
    <property type="term" value="F:zinc ion binding"/>
    <property type="evidence" value="ECO:0007669"/>
    <property type="project" value="UniProtKB-KW"/>
</dbReference>
<dbReference type="AlphaFoldDB" id="A0A8C5MNX6"/>
<dbReference type="SUPFAM" id="SSF57850">
    <property type="entry name" value="RING/U-box"/>
    <property type="match status" value="1"/>
</dbReference>
<dbReference type="Ensembl" id="ENSLLET00000018124.1">
    <property type="protein sequence ID" value="ENSLLEP00000017459.1"/>
    <property type="gene ID" value="ENSLLEG00000011117.1"/>
</dbReference>
<dbReference type="PROSITE" id="PS50089">
    <property type="entry name" value="ZF_RING_2"/>
    <property type="match status" value="1"/>
</dbReference>
<dbReference type="OrthoDB" id="6270329at2759"/>
<keyword evidence="1" id="KW-0479">Metal-binding</keyword>
<dbReference type="InterPro" id="IPR003649">
    <property type="entry name" value="Bbox_C"/>
</dbReference>